<dbReference type="Proteomes" id="UP000670092">
    <property type="component" value="Unassembled WGS sequence"/>
</dbReference>
<dbReference type="AlphaFoldDB" id="A0A8H7YAQ5"/>
<dbReference type="VEuPathDB" id="FungiDB:I7I52_11680"/>
<evidence type="ECO:0000313" key="3">
    <source>
        <dbReference type="Proteomes" id="UP000670092"/>
    </source>
</evidence>
<feature type="region of interest" description="Disordered" evidence="1">
    <location>
        <begin position="16"/>
        <end position="71"/>
    </location>
</feature>
<dbReference type="EMBL" id="JAEVHI010000007">
    <property type="protein sequence ID" value="KAG5287796.1"/>
    <property type="molecule type" value="Genomic_DNA"/>
</dbReference>
<accession>A0A8H7YAQ5</accession>
<organism evidence="2 3">
    <name type="scientific">Ajellomyces capsulatus</name>
    <name type="common">Darling's disease fungus</name>
    <name type="synonym">Histoplasma capsulatum</name>
    <dbReference type="NCBI Taxonomy" id="5037"/>
    <lineage>
        <taxon>Eukaryota</taxon>
        <taxon>Fungi</taxon>
        <taxon>Dikarya</taxon>
        <taxon>Ascomycota</taxon>
        <taxon>Pezizomycotina</taxon>
        <taxon>Eurotiomycetes</taxon>
        <taxon>Eurotiomycetidae</taxon>
        <taxon>Onygenales</taxon>
        <taxon>Ajellomycetaceae</taxon>
        <taxon>Histoplasma</taxon>
    </lineage>
</organism>
<comment type="caution">
    <text evidence="2">The sequence shown here is derived from an EMBL/GenBank/DDBJ whole genome shotgun (WGS) entry which is preliminary data.</text>
</comment>
<sequence length="71" mass="8395">MWIFETVKWSILPTHDRFKTDHEKRHNNSGKKAPRVQERKFKVAKPDTINRTQLKSQNTEQESSSQSAQTK</sequence>
<name>A0A8H7YAQ5_AJECA</name>
<feature type="compositionally biased region" description="Basic and acidic residues" evidence="1">
    <location>
        <begin position="16"/>
        <end position="26"/>
    </location>
</feature>
<evidence type="ECO:0000256" key="1">
    <source>
        <dbReference type="SAM" id="MobiDB-lite"/>
    </source>
</evidence>
<gene>
    <name evidence="2" type="ORF">I7I52_11680</name>
</gene>
<evidence type="ECO:0000313" key="2">
    <source>
        <dbReference type="EMBL" id="KAG5287796.1"/>
    </source>
</evidence>
<feature type="compositionally biased region" description="Basic and acidic residues" evidence="1">
    <location>
        <begin position="35"/>
        <end position="45"/>
    </location>
</feature>
<protein>
    <submittedName>
        <fullName evidence="2">Uncharacterized protein</fullName>
    </submittedName>
</protein>
<reference evidence="2 3" key="1">
    <citation type="submission" date="2021-01" db="EMBL/GenBank/DDBJ databases">
        <title>Chromosome-level genome assembly of a human fungal pathogen reveals clustering of transcriptionally co-regulated genes.</title>
        <authorList>
            <person name="Voorhies M."/>
            <person name="Cohen S."/>
            <person name="Shea T.P."/>
            <person name="Petrus S."/>
            <person name="Munoz J.F."/>
            <person name="Poplawski S."/>
            <person name="Goldman W.E."/>
            <person name="Michael T."/>
            <person name="Cuomo C.A."/>
            <person name="Sil A."/>
            <person name="Beyhan S."/>
        </authorList>
    </citation>
    <scope>NUCLEOTIDE SEQUENCE [LARGE SCALE GENOMIC DNA]</scope>
    <source>
        <strain evidence="2 3">G184AR</strain>
    </source>
</reference>
<proteinExistence type="predicted"/>
<feature type="compositionally biased region" description="Low complexity" evidence="1">
    <location>
        <begin position="56"/>
        <end position="71"/>
    </location>
</feature>